<comment type="caution">
    <text evidence="1">The sequence shown here is derived from an EMBL/GenBank/DDBJ whole genome shotgun (WGS) entry which is preliminary data.</text>
</comment>
<sequence length="152" mass="16898">MLCLVVLLVAGGGTAGWWFGLRGEPFPFASAHASEGDPTESAPESWFVELNPLTFPVMRDGQVRELVTYVVQLEVPDEAAEAAVKARAPALRDAMLSELHGLYAYRFIHERSDKIPLVKRHLHAAAQREVSVDVRAVLLKSLDTRPQQARRR</sequence>
<protein>
    <recommendedName>
        <fullName evidence="3">Flagellar protein FliL</fullName>
    </recommendedName>
</protein>
<proteinExistence type="predicted"/>
<reference evidence="1 2" key="1">
    <citation type="journal article" date="2020" name="Microorganisms">
        <title>Osmotic Adaptation and Compatible Solute Biosynthesis of Phototrophic Bacteria as Revealed from Genome Analyses.</title>
        <authorList>
            <person name="Imhoff J.F."/>
            <person name="Rahn T."/>
            <person name="Kunzel S."/>
            <person name="Keller A."/>
            <person name="Neulinger S.C."/>
        </authorList>
    </citation>
    <scope>NUCLEOTIDE SEQUENCE [LARGE SCALE GENOMIC DNA]</scope>
    <source>
        <strain evidence="1 2">DSM 9895</strain>
    </source>
</reference>
<dbReference type="EMBL" id="NRRL01000027">
    <property type="protein sequence ID" value="MBK1668648.1"/>
    <property type="molecule type" value="Genomic_DNA"/>
</dbReference>
<evidence type="ECO:0000313" key="1">
    <source>
        <dbReference type="EMBL" id="MBK1668648.1"/>
    </source>
</evidence>
<evidence type="ECO:0008006" key="3">
    <source>
        <dbReference type="Google" id="ProtNLM"/>
    </source>
</evidence>
<keyword evidence="2" id="KW-1185">Reference proteome</keyword>
<gene>
    <name evidence="1" type="ORF">CKO28_11470</name>
</gene>
<dbReference type="Proteomes" id="UP001296873">
    <property type="component" value="Unassembled WGS sequence"/>
</dbReference>
<accession>A0ABS1DFY0</accession>
<organism evidence="1 2">
    <name type="scientific">Rhodovibrio sodomensis</name>
    <dbReference type="NCBI Taxonomy" id="1088"/>
    <lineage>
        <taxon>Bacteria</taxon>
        <taxon>Pseudomonadati</taxon>
        <taxon>Pseudomonadota</taxon>
        <taxon>Alphaproteobacteria</taxon>
        <taxon>Rhodospirillales</taxon>
        <taxon>Rhodovibrionaceae</taxon>
        <taxon>Rhodovibrio</taxon>
    </lineage>
</organism>
<evidence type="ECO:0000313" key="2">
    <source>
        <dbReference type="Proteomes" id="UP001296873"/>
    </source>
</evidence>
<name>A0ABS1DFY0_9PROT</name>